<evidence type="ECO:0000313" key="2">
    <source>
        <dbReference type="EMBL" id="TKD17999.1"/>
    </source>
</evidence>
<dbReference type="RefSeq" id="WP_136906882.1">
    <property type="nucleotide sequence ID" value="NZ_SWJZ01000046.1"/>
</dbReference>
<name>A0A4U1JRE4_RHOCA</name>
<proteinExistence type="predicted"/>
<feature type="compositionally biased region" description="Basic and acidic residues" evidence="1">
    <location>
        <begin position="160"/>
        <end position="169"/>
    </location>
</feature>
<sequence length="195" mass="20628">MTNTQNTPPAGAEESRALDADELQMADMARHPALGQLSDRELSDLISRLRSRRNRARDIADRQAREARAKSAPAGATPATGNAGTLSKHDYLGAALERAMAERAARGGAADDSAEGEGGDAPTQHDLALKAMALKKAGEDGPNPMMEDGSSLHPNDPDADEGKGPLSDRARRKAPSGALDHAGELPSRERSRTRY</sequence>
<feature type="compositionally biased region" description="Low complexity" evidence="1">
    <location>
        <begin position="72"/>
        <end position="85"/>
    </location>
</feature>
<gene>
    <name evidence="2" type="ORF">FBT96_11800</name>
</gene>
<dbReference type="Proteomes" id="UP000310597">
    <property type="component" value="Unassembled WGS sequence"/>
</dbReference>
<accession>A0A4U1JRE4</accession>
<feature type="region of interest" description="Disordered" evidence="1">
    <location>
        <begin position="1"/>
        <end position="87"/>
    </location>
</feature>
<dbReference type="EMBL" id="SWJZ01000046">
    <property type="protein sequence ID" value="TKD17999.1"/>
    <property type="molecule type" value="Genomic_DNA"/>
</dbReference>
<dbReference type="AlphaFoldDB" id="A0A4U1JRE4"/>
<dbReference type="OrthoDB" id="7853613at2"/>
<comment type="caution">
    <text evidence="2">The sequence shown here is derived from an EMBL/GenBank/DDBJ whole genome shotgun (WGS) entry which is preliminary data.</text>
</comment>
<reference evidence="2 3" key="1">
    <citation type="submission" date="2019-04" db="EMBL/GenBank/DDBJ databases">
        <title>Draft Whole-Genome sequence of the purple photosynthetic bacterium Rhodobacter capsulatus SP108 with an indigenous class A beta-lactamase.</title>
        <authorList>
            <person name="Robertson S."/>
            <person name="Meyer T.E."/>
            <person name="Kyndt J.A."/>
        </authorList>
    </citation>
    <scope>NUCLEOTIDE SEQUENCE [LARGE SCALE GENOMIC DNA]</scope>
    <source>
        <strain evidence="2 3">SP108</strain>
    </source>
</reference>
<feature type="region of interest" description="Disordered" evidence="1">
    <location>
        <begin position="101"/>
        <end position="195"/>
    </location>
</feature>
<evidence type="ECO:0000313" key="3">
    <source>
        <dbReference type="Proteomes" id="UP000310597"/>
    </source>
</evidence>
<evidence type="ECO:0000256" key="1">
    <source>
        <dbReference type="SAM" id="MobiDB-lite"/>
    </source>
</evidence>
<feature type="compositionally biased region" description="Basic and acidic residues" evidence="1">
    <location>
        <begin position="181"/>
        <end position="195"/>
    </location>
</feature>
<protein>
    <submittedName>
        <fullName evidence="2">Uncharacterized protein</fullName>
    </submittedName>
</protein>
<organism evidence="2 3">
    <name type="scientific">Rhodobacter capsulatus</name>
    <name type="common">Rhodopseudomonas capsulata</name>
    <dbReference type="NCBI Taxonomy" id="1061"/>
    <lineage>
        <taxon>Bacteria</taxon>
        <taxon>Pseudomonadati</taxon>
        <taxon>Pseudomonadota</taxon>
        <taxon>Alphaproteobacteria</taxon>
        <taxon>Rhodobacterales</taxon>
        <taxon>Rhodobacter group</taxon>
        <taxon>Rhodobacter</taxon>
    </lineage>
</organism>
<feature type="compositionally biased region" description="Basic and acidic residues" evidence="1">
    <location>
        <begin position="56"/>
        <end position="69"/>
    </location>
</feature>